<dbReference type="EMBL" id="CAJVQC010144549">
    <property type="protein sequence ID" value="CAG8844918.1"/>
    <property type="molecule type" value="Genomic_DNA"/>
</dbReference>
<comment type="caution">
    <text evidence="1">The sequence shown here is derived from an EMBL/GenBank/DDBJ whole genome shotgun (WGS) entry which is preliminary data.</text>
</comment>
<proteinExistence type="predicted"/>
<name>A0ACA9SNJ3_9GLOM</name>
<gene>
    <name evidence="1" type="ORF">RPERSI_LOCUS33419</name>
</gene>
<sequence length="79" mass="8485">LFGTPAEERGSGKVVLIKAGAYEGVDVSLMHLISAIFFQFSIANTMIDEFISSISGGFIPFLAIRRADVEYFGKAAHAS</sequence>
<organism evidence="1 2">
    <name type="scientific">Racocetra persica</name>
    <dbReference type="NCBI Taxonomy" id="160502"/>
    <lineage>
        <taxon>Eukaryota</taxon>
        <taxon>Fungi</taxon>
        <taxon>Fungi incertae sedis</taxon>
        <taxon>Mucoromycota</taxon>
        <taxon>Glomeromycotina</taxon>
        <taxon>Glomeromycetes</taxon>
        <taxon>Diversisporales</taxon>
        <taxon>Gigasporaceae</taxon>
        <taxon>Racocetra</taxon>
    </lineage>
</organism>
<evidence type="ECO:0000313" key="1">
    <source>
        <dbReference type="EMBL" id="CAG8844918.1"/>
    </source>
</evidence>
<protein>
    <submittedName>
        <fullName evidence="1">32820_t:CDS:1</fullName>
    </submittedName>
</protein>
<evidence type="ECO:0000313" key="2">
    <source>
        <dbReference type="Proteomes" id="UP000789920"/>
    </source>
</evidence>
<feature type="non-terminal residue" evidence="1">
    <location>
        <position position="79"/>
    </location>
</feature>
<reference evidence="1" key="1">
    <citation type="submission" date="2021-06" db="EMBL/GenBank/DDBJ databases">
        <authorList>
            <person name="Kallberg Y."/>
            <person name="Tangrot J."/>
            <person name="Rosling A."/>
        </authorList>
    </citation>
    <scope>NUCLEOTIDE SEQUENCE</scope>
    <source>
        <strain evidence="1">MA461A</strain>
    </source>
</reference>
<dbReference type="Proteomes" id="UP000789920">
    <property type="component" value="Unassembled WGS sequence"/>
</dbReference>
<keyword evidence="2" id="KW-1185">Reference proteome</keyword>
<accession>A0ACA9SNJ3</accession>
<feature type="non-terminal residue" evidence="1">
    <location>
        <position position="1"/>
    </location>
</feature>